<name>A6JJG9_RAT</name>
<protein>
    <submittedName>
        <fullName evidence="2">RCG60882</fullName>
    </submittedName>
</protein>
<dbReference type="Proteomes" id="UP000234681">
    <property type="component" value="Chromosome 20"/>
</dbReference>
<evidence type="ECO:0000256" key="1">
    <source>
        <dbReference type="SAM" id="MobiDB-lite"/>
    </source>
</evidence>
<organism evidence="2 3">
    <name type="scientific">Rattus norvegicus</name>
    <name type="common">Rat</name>
    <dbReference type="NCBI Taxonomy" id="10116"/>
    <lineage>
        <taxon>Eukaryota</taxon>
        <taxon>Metazoa</taxon>
        <taxon>Chordata</taxon>
        <taxon>Craniata</taxon>
        <taxon>Vertebrata</taxon>
        <taxon>Euteleostomi</taxon>
        <taxon>Mammalia</taxon>
        <taxon>Eutheria</taxon>
        <taxon>Euarchontoglires</taxon>
        <taxon>Glires</taxon>
        <taxon>Rodentia</taxon>
        <taxon>Myomorpha</taxon>
        <taxon>Muroidea</taxon>
        <taxon>Muridae</taxon>
        <taxon>Murinae</taxon>
        <taxon>Rattus</taxon>
    </lineage>
</organism>
<gene>
    <name evidence="2" type="ORF">rCG_60882</name>
</gene>
<feature type="region of interest" description="Disordered" evidence="1">
    <location>
        <begin position="1"/>
        <end position="20"/>
    </location>
</feature>
<feature type="compositionally biased region" description="Basic and acidic residues" evidence="1">
    <location>
        <begin position="1"/>
        <end position="10"/>
    </location>
</feature>
<accession>A6JJG9</accession>
<proteinExistence type="predicted"/>
<dbReference type="AlphaFoldDB" id="A6JJG9"/>
<reference evidence="3" key="1">
    <citation type="submission" date="2005-09" db="EMBL/GenBank/DDBJ databases">
        <authorList>
            <person name="Mural R.J."/>
            <person name="Li P.W."/>
            <person name="Adams M.D."/>
            <person name="Amanatides P.G."/>
            <person name="Baden-Tillson H."/>
            <person name="Barnstead M."/>
            <person name="Chin S.H."/>
            <person name="Dew I."/>
            <person name="Evans C.A."/>
            <person name="Ferriera S."/>
            <person name="Flanigan M."/>
            <person name="Fosler C."/>
            <person name="Glodek A."/>
            <person name="Gu Z."/>
            <person name="Holt R.A."/>
            <person name="Jennings D."/>
            <person name="Kraft C.L."/>
            <person name="Lu F."/>
            <person name="Nguyen T."/>
            <person name="Nusskern D.R."/>
            <person name="Pfannkoch C.M."/>
            <person name="Sitter C."/>
            <person name="Sutton G.G."/>
            <person name="Venter J.C."/>
            <person name="Wang Z."/>
            <person name="Woodage T."/>
            <person name="Zheng X.H."/>
            <person name="Zhong F."/>
        </authorList>
    </citation>
    <scope>NUCLEOTIDE SEQUENCE [LARGE SCALE GENOMIC DNA]</scope>
    <source>
        <strain>BN</strain>
        <strain evidence="3">Sprague-Dawley</strain>
    </source>
</reference>
<sequence>MRPETLEKHRQQGSPGPAQPAWVPFTLSSVGSDSVLSVSSTRWRHWTRMGRFSTILNRALFIGWWSTVV</sequence>
<evidence type="ECO:0000313" key="3">
    <source>
        <dbReference type="Proteomes" id="UP000234681"/>
    </source>
</evidence>
<evidence type="ECO:0000313" key="2">
    <source>
        <dbReference type="EMBL" id="EDL96835.1"/>
    </source>
</evidence>
<dbReference type="EMBL" id="CH473988">
    <property type="protein sequence ID" value="EDL96835.1"/>
    <property type="molecule type" value="Genomic_DNA"/>
</dbReference>